<dbReference type="EMBL" id="JGVP01000033">
    <property type="protein sequence ID" value="KFB87174.1"/>
    <property type="molecule type" value="Genomic_DNA"/>
</dbReference>
<keyword evidence="2" id="KW-1185">Reference proteome</keyword>
<dbReference type="InterPro" id="IPR049759">
    <property type="entry name" value="CdiI-like"/>
</dbReference>
<evidence type="ECO:0000313" key="1">
    <source>
        <dbReference type="EMBL" id="KFB87174.1"/>
    </source>
</evidence>
<name>A0ABR4U6N0_9GAMM</name>
<sequence>MDIWDEMEKELKRYHDSVAMIRQYILKYKARCEELITEIGGVTYEESQIKFDELFNIQQKLATAVYKYEFHLDDNIQDLVYHLERDDQYSRLFWYNKFKNGLLWPEE</sequence>
<evidence type="ECO:0000313" key="2">
    <source>
        <dbReference type="Proteomes" id="UP000028721"/>
    </source>
</evidence>
<accession>A0ABR4U6N0</accession>
<reference evidence="1 2" key="1">
    <citation type="submission" date="2014-03" db="EMBL/GenBank/DDBJ databases">
        <title>Draft genome sequence of the Serratia grimesii strain a2.</title>
        <authorList>
            <person name="Toymentseva A."/>
            <person name="Kazakov S."/>
            <person name="Giliazeva A."/>
            <person name="Ismagilova R."/>
            <person name="Shah R."/>
            <person name="Sharipova M."/>
            <person name="Khaitlina S."/>
            <person name="Mardanova A."/>
        </authorList>
    </citation>
    <scope>NUCLEOTIDE SEQUENCE [LARGE SCALE GENOMIC DNA]</scope>
    <source>
        <strain evidence="1 2">A2</strain>
    </source>
</reference>
<dbReference type="CDD" id="cd21060">
    <property type="entry name" value="CdiI_NC101"/>
    <property type="match status" value="1"/>
</dbReference>
<comment type="caution">
    <text evidence="1">The sequence shown here is derived from an EMBL/GenBank/DDBJ whole genome shotgun (WGS) entry which is preliminary data.</text>
</comment>
<dbReference type="Proteomes" id="UP000028721">
    <property type="component" value="Unassembled WGS sequence"/>
</dbReference>
<protein>
    <submittedName>
        <fullName evidence="1">Uncharacterized protein</fullName>
    </submittedName>
</protein>
<organism evidence="1 2">
    <name type="scientific">Serratia grimesii</name>
    <dbReference type="NCBI Taxonomy" id="82995"/>
    <lineage>
        <taxon>Bacteria</taxon>
        <taxon>Pseudomonadati</taxon>
        <taxon>Pseudomonadota</taxon>
        <taxon>Gammaproteobacteria</taxon>
        <taxon>Enterobacterales</taxon>
        <taxon>Yersiniaceae</taxon>
        <taxon>Serratia</taxon>
    </lineage>
</organism>
<proteinExistence type="predicted"/>
<gene>
    <name evidence="1" type="ORF">CR62_14880</name>
</gene>